<evidence type="ECO:0000256" key="3">
    <source>
        <dbReference type="ARBA" id="ARBA00022553"/>
    </source>
</evidence>
<evidence type="ECO:0000256" key="10">
    <source>
        <dbReference type="SAM" id="Phobius"/>
    </source>
</evidence>
<proteinExistence type="inferred from homology"/>
<evidence type="ECO:0000256" key="9">
    <source>
        <dbReference type="SAM" id="MobiDB-lite"/>
    </source>
</evidence>
<dbReference type="CDD" id="cd22959">
    <property type="entry name" value="DD_C11orf49"/>
    <property type="match status" value="1"/>
</dbReference>
<evidence type="ECO:0000313" key="12">
    <source>
        <dbReference type="Proteomes" id="UP001209878"/>
    </source>
</evidence>
<evidence type="ECO:0000256" key="8">
    <source>
        <dbReference type="ARBA" id="ARBA00045673"/>
    </source>
</evidence>
<keyword evidence="5" id="KW-0206">Cytoskeleton</keyword>
<dbReference type="PANTHER" id="PTHR34252">
    <property type="entry name" value="UPF0705 PROTEIN C11ORF49"/>
    <property type="match status" value="1"/>
</dbReference>
<keyword evidence="12" id="KW-1185">Reference proteome</keyword>
<comment type="caution">
    <text evidence="11">The sequence shown here is derived from an EMBL/GenBank/DDBJ whole genome shotgun (WGS) entry which is preliminary data.</text>
</comment>
<evidence type="ECO:0000313" key="11">
    <source>
        <dbReference type="EMBL" id="KAK2187325.1"/>
    </source>
</evidence>
<evidence type="ECO:0000256" key="7">
    <source>
        <dbReference type="ARBA" id="ARBA00033769"/>
    </source>
</evidence>
<dbReference type="PANTHER" id="PTHR34252:SF1">
    <property type="entry name" value="CENTRIOLAR SATELLITE-ASSOCIATED TUBULIN POLYGLUTAMYLASE COMPLEX REGULATOR 1"/>
    <property type="match status" value="1"/>
</dbReference>
<evidence type="ECO:0000256" key="2">
    <source>
        <dbReference type="ARBA" id="ARBA00022490"/>
    </source>
</evidence>
<name>A0AAD9UFG4_RIDPI</name>
<reference evidence="11" key="1">
    <citation type="journal article" date="2023" name="Mol. Biol. Evol.">
        <title>Third-Generation Sequencing Reveals the Adaptive Role of the Epigenome in Three Deep-Sea Polychaetes.</title>
        <authorList>
            <person name="Perez M."/>
            <person name="Aroh O."/>
            <person name="Sun Y."/>
            <person name="Lan Y."/>
            <person name="Juniper S.K."/>
            <person name="Young C.R."/>
            <person name="Angers B."/>
            <person name="Qian P.Y."/>
        </authorList>
    </citation>
    <scope>NUCLEOTIDE SEQUENCE</scope>
    <source>
        <strain evidence="11">R07B-5</strain>
    </source>
</reference>
<evidence type="ECO:0000256" key="1">
    <source>
        <dbReference type="ARBA" id="ARBA00004607"/>
    </source>
</evidence>
<comment type="subcellular location">
    <subcellularLocation>
        <location evidence="1">Cytoplasm</location>
        <location evidence="1">Cytoskeleton</location>
        <location evidence="1">Microtubule organizing center</location>
        <location evidence="1">Centrosome</location>
        <location evidence="1">Centriolar satellite</location>
    </subcellularLocation>
</comment>
<evidence type="ECO:0000256" key="6">
    <source>
        <dbReference type="ARBA" id="ARBA00033750"/>
    </source>
</evidence>
<accession>A0AAD9UFG4</accession>
<keyword evidence="10" id="KW-0472">Membrane</keyword>
<keyword evidence="3" id="KW-0597">Phosphoprotein</keyword>
<keyword evidence="4" id="KW-0493">Microtubule</keyword>
<feature type="compositionally biased region" description="Acidic residues" evidence="9">
    <location>
        <begin position="372"/>
        <end position="385"/>
    </location>
</feature>
<feature type="transmembrane region" description="Helical" evidence="10">
    <location>
        <begin position="6"/>
        <end position="23"/>
    </location>
</feature>
<keyword evidence="10" id="KW-0812">Transmembrane</keyword>
<comment type="similarity">
    <text evidence="6">Belongs to the CSTPP1 family.</text>
</comment>
<evidence type="ECO:0000256" key="4">
    <source>
        <dbReference type="ARBA" id="ARBA00022701"/>
    </source>
</evidence>
<evidence type="ECO:0000256" key="5">
    <source>
        <dbReference type="ARBA" id="ARBA00023212"/>
    </source>
</evidence>
<organism evidence="11 12">
    <name type="scientific">Ridgeia piscesae</name>
    <name type="common">Tubeworm</name>
    <dbReference type="NCBI Taxonomy" id="27915"/>
    <lineage>
        <taxon>Eukaryota</taxon>
        <taxon>Metazoa</taxon>
        <taxon>Spiralia</taxon>
        <taxon>Lophotrochozoa</taxon>
        <taxon>Annelida</taxon>
        <taxon>Polychaeta</taxon>
        <taxon>Sedentaria</taxon>
        <taxon>Canalipalpata</taxon>
        <taxon>Sabellida</taxon>
        <taxon>Siboglinidae</taxon>
        <taxon>Ridgeia</taxon>
    </lineage>
</organism>
<keyword evidence="2" id="KW-0963">Cytoplasm</keyword>
<comment type="function">
    <text evidence="8">Regulator of the tubulin polyglutamylase complex (TPGC) that controls cytoskeletal organization, nuclear shape, and cilium disassembly by balancing microtubule and actin assembly. Regulates the assembly and stability of the TPGC and thereby modulates polyglutamylation of the microtubule, which antagonizes MAP4 binding.</text>
</comment>
<sequence>MYVYIYIYIYIYYIIYILYIYIVSEKHNVLTYLEDAVSQLLNHKEDNPNVSPSKFFSDYFNSVKLGNHTLFREYAFISATPHNRSSFVRTFWKCFQNIGRKGDLLGIREYHSLLCLLCVDFPFTPVQKTARIILMDDAMDCLISFPDFLFAFQVQFCFNEFLSSCAEVYKDLVKNPLNPPGAVVVPTSEKLAAAPSPRSSEGEPPGVRHEGVDSMQFYRLLVPVCEKLMPNALPQSLLKEILSAATRVTFYGFLMALSKNAALNKWIGKLPSKEKLWEPSEKSTLITTPSCPEQTSSPIVTVTAPSSSMSAISLVTSTQSLSNMDEKSVRSRLTPEVSKELKKQAAALTSTKSLTNTLNRVCNMGHGHSDTDDTNTDSDSDSSTN</sequence>
<dbReference type="Proteomes" id="UP001209878">
    <property type="component" value="Unassembled WGS sequence"/>
</dbReference>
<keyword evidence="10" id="KW-1133">Transmembrane helix</keyword>
<dbReference type="InterPro" id="IPR038968">
    <property type="entry name" value="CSTPP1"/>
</dbReference>
<dbReference type="GO" id="GO:0034451">
    <property type="term" value="C:centriolar satellite"/>
    <property type="evidence" value="ECO:0007669"/>
    <property type="project" value="UniProtKB-SubCell"/>
</dbReference>
<dbReference type="AlphaFoldDB" id="A0AAD9UFG4"/>
<gene>
    <name evidence="11" type="ORF">NP493_169g01040</name>
</gene>
<dbReference type="EMBL" id="JAODUO010000169">
    <property type="protein sequence ID" value="KAK2187325.1"/>
    <property type="molecule type" value="Genomic_DNA"/>
</dbReference>
<feature type="region of interest" description="Disordered" evidence="9">
    <location>
        <begin position="360"/>
        <end position="385"/>
    </location>
</feature>
<protein>
    <recommendedName>
        <fullName evidence="7">Centriolar satellite-associated tubulin polyglutamylase complex regulator 1</fullName>
    </recommendedName>
</protein>
<dbReference type="GO" id="GO:0005874">
    <property type="term" value="C:microtubule"/>
    <property type="evidence" value="ECO:0007669"/>
    <property type="project" value="UniProtKB-KW"/>
</dbReference>